<gene>
    <name evidence="4" type="ORF">AMS68_002659</name>
</gene>
<evidence type="ECO:0000256" key="2">
    <source>
        <dbReference type="ARBA" id="ARBA00022553"/>
    </source>
</evidence>
<dbReference type="Pfam" id="PF07993">
    <property type="entry name" value="NAD_binding_4"/>
    <property type="match status" value="1"/>
</dbReference>
<sequence length="905" mass="99808">MLLYDESYAELATNSSDLTDNLTASVLPFGQDLQLQDLLKDAGQSIDNPRLSRTDVAYLHHTSGTSTGIPKPIPQSHNAAVGVLPQLASGKDCATFTTTPLYHGGVADFFRAWTSSALIWLFPGKSVPITAGNIIKCLEVAEQSTKKGAPPVKYFSSVPYVLQLLEGEKRGLEFLQSMDMVGVGGAALPVEVGDRLVSKDVNLLSRFGSAECGFLLSSHRDFANDKAWQYLRCAPDQDKLRFEPQETELSELVILKGWPHMAKQNREDGSFATADLFAPHPDIKGAWRYHSRADSQLTLITGKKFDPAPLEADIAASELLSDAIVFGNGQPYPGVLLFKAADISDEELHEALWPMIEKLNHGSQDHAKISKGMMVPMPVLDVPLEKSSKGTLLRAAAESRFERSINQAYNTATDIESVSDDQLSKAIKKIVSNVSHKTLSLQDHTDLFSAGIDSVAGMQIRSRLKALLPQDKRELPMTVVEDCGSIEGLARYVRRQRHGEDETIVDDTAYMLQLVDEYSHFQDASLDPADHTPGQVIVLTGATGALGAHVLDQYSKSESVRKIYCLVRGADACAARERVVKALEQRKLASLHSKVVVLQARLADSDLGLDAATYHQVTREATTIMHVAWSVNFRMRLHSFVKDNIAGVNHLVNLALASPRKPMFAFCSSVASAMSYPGIDIPEKMIDDPEVASPLGYSRSKWVAEQICGRAQSMADRIVIFRVGQLSGDSRHGVWNASEAWPLMLSSTKETGCLPSLNETLDWLPVDLAATALIQGAAHKAERKEPSVYHVVNDNTEPSWMDMITWLQKHEEVMVISPSTWVQRLSLLESEGSTNPALKLLSHWQAAYRTDDDSGSATNGNHIDARVRKTFSMVRSRSEVPVLRQIRPVDEVYFGKLWQWIKKEM</sequence>
<dbReference type="Gene3D" id="3.40.50.720">
    <property type="entry name" value="NAD(P)-binding Rossmann-like Domain"/>
    <property type="match status" value="1"/>
</dbReference>
<dbReference type="SMART" id="SM00823">
    <property type="entry name" value="PKS_PP"/>
    <property type="match status" value="1"/>
</dbReference>
<name>A0A6H0XQU3_9PEZI</name>
<keyword evidence="5" id="KW-1185">Reference proteome</keyword>
<dbReference type="InterPro" id="IPR036291">
    <property type="entry name" value="NAD(P)-bd_dom_sf"/>
</dbReference>
<dbReference type="Proteomes" id="UP000503462">
    <property type="component" value="Chromosome 2"/>
</dbReference>
<evidence type="ECO:0000313" key="5">
    <source>
        <dbReference type="Proteomes" id="UP000503462"/>
    </source>
</evidence>
<dbReference type="InterPro" id="IPR020806">
    <property type="entry name" value="PKS_PP-bd"/>
</dbReference>
<dbReference type="InterPro" id="IPR009081">
    <property type="entry name" value="PP-bd_ACP"/>
</dbReference>
<dbReference type="Pfam" id="PF23562">
    <property type="entry name" value="AMP-binding_C_3"/>
    <property type="match status" value="1"/>
</dbReference>
<dbReference type="PROSITE" id="PS00012">
    <property type="entry name" value="PHOSPHOPANTETHEINE"/>
    <property type="match status" value="1"/>
</dbReference>
<evidence type="ECO:0000313" key="4">
    <source>
        <dbReference type="EMBL" id="QIW97141.1"/>
    </source>
</evidence>
<protein>
    <recommendedName>
        <fullName evidence="3">Carrier domain-containing protein</fullName>
    </recommendedName>
</protein>
<keyword evidence="1" id="KW-0596">Phosphopantetheine</keyword>
<dbReference type="PANTHER" id="PTHR43439">
    <property type="entry name" value="PHENYLACETATE-COENZYME A LIGASE"/>
    <property type="match status" value="1"/>
</dbReference>
<proteinExistence type="predicted"/>
<dbReference type="InterPro" id="IPR006162">
    <property type="entry name" value="Ppantetheine_attach_site"/>
</dbReference>
<dbReference type="InterPro" id="IPR036736">
    <property type="entry name" value="ACP-like_sf"/>
</dbReference>
<dbReference type="PANTHER" id="PTHR43439:SF2">
    <property type="entry name" value="ENZYME, PUTATIVE (JCVI)-RELATED"/>
    <property type="match status" value="1"/>
</dbReference>
<dbReference type="InterPro" id="IPR051414">
    <property type="entry name" value="Adenylate-forming_Reductase"/>
</dbReference>
<dbReference type="SUPFAM" id="SSF47336">
    <property type="entry name" value="ACP-like"/>
    <property type="match status" value="1"/>
</dbReference>
<evidence type="ECO:0000256" key="1">
    <source>
        <dbReference type="ARBA" id="ARBA00022450"/>
    </source>
</evidence>
<dbReference type="SUPFAM" id="SSF51735">
    <property type="entry name" value="NAD(P)-binding Rossmann-fold domains"/>
    <property type="match status" value="1"/>
</dbReference>
<dbReference type="OrthoDB" id="429813at2759"/>
<dbReference type="Pfam" id="PF00550">
    <property type="entry name" value="PP-binding"/>
    <property type="match status" value="1"/>
</dbReference>
<dbReference type="SUPFAM" id="SSF56801">
    <property type="entry name" value="Acetyl-CoA synthetase-like"/>
    <property type="match status" value="1"/>
</dbReference>
<dbReference type="InterPro" id="IPR000873">
    <property type="entry name" value="AMP-dep_synth/lig_dom"/>
</dbReference>
<organism evidence="4 5">
    <name type="scientific">Peltaster fructicola</name>
    <dbReference type="NCBI Taxonomy" id="286661"/>
    <lineage>
        <taxon>Eukaryota</taxon>
        <taxon>Fungi</taxon>
        <taxon>Dikarya</taxon>
        <taxon>Ascomycota</taxon>
        <taxon>Pezizomycotina</taxon>
        <taxon>Dothideomycetes</taxon>
        <taxon>Dothideomycetes incertae sedis</taxon>
        <taxon>Peltaster</taxon>
    </lineage>
</organism>
<reference evidence="4 5" key="1">
    <citation type="journal article" date="2016" name="Sci. Rep.">
        <title>Peltaster fructicola genome reveals evolution from an invasive phytopathogen to an ectophytic parasite.</title>
        <authorList>
            <person name="Xu C."/>
            <person name="Chen H."/>
            <person name="Gleason M.L."/>
            <person name="Xu J.R."/>
            <person name="Liu H."/>
            <person name="Zhang R."/>
            <person name="Sun G."/>
        </authorList>
    </citation>
    <scope>NUCLEOTIDE SEQUENCE [LARGE SCALE GENOMIC DNA]</scope>
    <source>
        <strain evidence="4 5">LNHT1506</strain>
    </source>
</reference>
<evidence type="ECO:0000259" key="3">
    <source>
        <dbReference type="PROSITE" id="PS50075"/>
    </source>
</evidence>
<dbReference type="Gene3D" id="1.10.1200.10">
    <property type="entry name" value="ACP-like"/>
    <property type="match status" value="1"/>
</dbReference>
<dbReference type="Gene3D" id="3.40.50.12780">
    <property type="entry name" value="N-terminal domain of ligase-like"/>
    <property type="match status" value="1"/>
</dbReference>
<dbReference type="InterPro" id="IPR013120">
    <property type="entry name" value="FAR_NAD-bd"/>
</dbReference>
<dbReference type="AlphaFoldDB" id="A0A6H0XQU3"/>
<accession>A0A6H0XQU3</accession>
<feature type="domain" description="Carrier" evidence="3">
    <location>
        <begin position="418"/>
        <end position="497"/>
    </location>
</feature>
<dbReference type="GO" id="GO:0031177">
    <property type="term" value="F:phosphopantetheine binding"/>
    <property type="evidence" value="ECO:0007669"/>
    <property type="project" value="InterPro"/>
</dbReference>
<dbReference type="Pfam" id="PF00501">
    <property type="entry name" value="AMP-binding"/>
    <property type="match status" value="1"/>
</dbReference>
<dbReference type="EMBL" id="CP051140">
    <property type="protein sequence ID" value="QIW97141.1"/>
    <property type="molecule type" value="Genomic_DNA"/>
</dbReference>
<keyword evidence="2" id="KW-0597">Phosphoprotein</keyword>
<dbReference type="InterPro" id="IPR042099">
    <property type="entry name" value="ANL_N_sf"/>
</dbReference>
<dbReference type="PROSITE" id="PS50075">
    <property type="entry name" value="CARRIER"/>
    <property type="match status" value="1"/>
</dbReference>